<dbReference type="AlphaFoldDB" id="A0A1I3FLH9"/>
<reference evidence="2 3" key="1">
    <citation type="submission" date="2016-10" db="EMBL/GenBank/DDBJ databases">
        <authorList>
            <person name="de Groot N.N."/>
        </authorList>
    </citation>
    <scope>NUCLEOTIDE SEQUENCE [LARGE SCALE GENOMIC DNA]</scope>
    <source>
        <strain evidence="2 3">DSM 26000</strain>
    </source>
</reference>
<gene>
    <name evidence="2" type="ORF">SAMN05443292_1454</name>
</gene>
<dbReference type="SUPFAM" id="SSF109854">
    <property type="entry name" value="DinB/YfiT-like putative metalloenzymes"/>
    <property type="match status" value="1"/>
</dbReference>
<feature type="domain" description="DinB-like" evidence="1">
    <location>
        <begin position="25"/>
        <end position="159"/>
    </location>
</feature>
<proteinExistence type="predicted"/>
<dbReference type="Pfam" id="PF12867">
    <property type="entry name" value="DinB_2"/>
    <property type="match status" value="1"/>
</dbReference>
<evidence type="ECO:0000259" key="1">
    <source>
        <dbReference type="Pfam" id="PF12867"/>
    </source>
</evidence>
<accession>A0A1I3FLH9</accession>
<keyword evidence="3" id="KW-1185">Reference proteome</keyword>
<dbReference type="STRING" id="1125876.SAMN05443292_1454"/>
<dbReference type="Gene3D" id="1.20.120.450">
    <property type="entry name" value="dinb family like domain"/>
    <property type="match status" value="1"/>
</dbReference>
<dbReference type="InterPro" id="IPR024775">
    <property type="entry name" value="DinB-like"/>
</dbReference>
<dbReference type="InterPro" id="IPR034660">
    <property type="entry name" value="DinB/YfiT-like"/>
</dbReference>
<organism evidence="2 3">
    <name type="scientific">Halpernia frigidisoli</name>
    <dbReference type="NCBI Taxonomy" id="1125876"/>
    <lineage>
        <taxon>Bacteria</taxon>
        <taxon>Pseudomonadati</taxon>
        <taxon>Bacteroidota</taxon>
        <taxon>Flavobacteriia</taxon>
        <taxon>Flavobacteriales</taxon>
        <taxon>Weeksellaceae</taxon>
        <taxon>Chryseobacterium group</taxon>
        <taxon>Halpernia</taxon>
    </lineage>
</organism>
<dbReference type="Proteomes" id="UP000198931">
    <property type="component" value="Unassembled WGS sequence"/>
</dbReference>
<dbReference type="RefSeq" id="WP_090079457.1">
    <property type="nucleotide sequence ID" value="NZ_FOQT01000002.1"/>
</dbReference>
<protein>
    <submittedName>
        <fullName evidence="2">DinB superfamily protein</fullName>
    </submittedName>
</protein>
<evidence type="ECO:0000313" key="3">
    <source>
        <dbReference type="Proteomes" id="UP000198931"/>
    </source>
</evidence>
<name>A0A1I3FLH9_9FLAO</name>
<dbReference type="EMBL" id="FOQT01000002">
    <property type="protein sequence ID" value="SFI11972.1"/>
    <property type="molecule type" value="Genomic_DNA"/>
</dbReference>
<evidence type="ECO:0000313" key="2">
    <source>
        <dbReference type="EMBL" id="SFI11972.1"/>
    </source>
</evidence>
<dbReference type="OrthoDB" id="9793216at2"/>
<sequence>MTEFEKYIQRYLDLIPTENWMEELVNCEKLTLEIYSKLNEETSLFKYAEKKWTFKEVLQHLIDCERIFQYRALSISRGDTQNLPGFDEELFAENSNADERHLEDLIAEHSLVRASSLILFKSFKKETLSNKGFANGNEISVETIGKLIVGHNLHHLNVIEERYL</sequence>